<name>A0A1G8UB95_9ACTN</name>
<dbReference type="STRING" id="417292.SAMN05421806_101746"/>
<dbReference type="Proteomes" id="UP000199155">
    <property type="component" value="Unassembled WGS sequence"/>
</dbReference>
<proteinExistence type="predicted"/>
<accession>A0A1G8UB95</accession>
<dbReference type="AlphaFoldDB" id="A0A1G8UB95"/>
<reference evidence="1 2" key="1">
    <citation type="submission" date="2016-10" db="EMBL/GenBank/DDBJ databases">
        <authorList>
            <person name="de Groot N.N."/>
        </authorList>
    </citation>
    <scope>NUCLEOTIDE SEQUENCE [LARGE SCALE GENOMIC DNA]</scope>
    <source>
        <strain evidence="1 2">CGMCC 4.5727</strain>
    </source>
</reference>
<evidence type="ECO:0000313" key="1">
    <source>
        <dbReference type="EMBL" id="SDJ51011.1"/>
    </source>
</evidence>
<dbReference type="EMBL" id="FNFF01000001">
    <property type="protein sequence ID" value="SDJ51011.1"/>
    <property type="molecule type" value="Genomic_DNA"/>
</dbReference>
<gene>
    <name evidence="1" type="ORF">SAMN05421806_101746</name>
</gene>
<evidence type="ECO:0000313" key="2">
    <source>
        <dbReference type="Proteomes" id="UP000199155"/>
    </source>
</evidence>
<evidence type="ECO:0008006" key="3">
    <source>
        <dbReference type="Google" id="ProtNLM"/>
    </source>
</evidence>
<sequence>MTPSPQPLPARPLRPALPVIPVLFLDIDGPLIPFGGSDHATYGHEPSAPDANPLLARIDPGLGPCLLGLPCELVWATTWGEEANTEVAPRLGLPALPLLGWTREEGRLHWKTRPIVEWANGRPFVWIDDEITDADRAWVASAHPGPALLYRIDPQLGLTEADLQEVARWLRAPSSRL</sequence>
<keyword evidence="2" id="KW-1185">Reference proteome</keyword>
<dbReference type="Pfam" id="PF18143">
    <property type="entry name" value="HAD_SAK_2"/>
    <property type="match status" value="1"/>
</dbReference>
<protein>
    <recommendedName>
        <fullName evidence="3">Secreted protein</fullName>
    </recommendedName>
</protein>
<organism evidence="1 2">
    <name type="scientific">Streptomyces indicus</name>
    <dbReference type="NCBI Taxonomy" id="417292"/>
    <lineage>
        <taxon>Bacteria</taxon>
        <taxon>Bacillati</taxon>
        <taxon>Actinomycetota</taxon>
        <taxon>Actinomycetes</taxon>
        <taxon>Kitasatosporales</taxon>
        <taxon>Streptomycetaceae</taxon>
        <taxon>Streptomyces</taxon>
    </lineage>
</organism>
<dbReference type="RefSeq" id="WP_245769114.1">
    <property type="nucleotide sequence ID" value="NZ_FNFF01000001.1"/>
</dbReference>